<dbReference type="EMBL" id="BPLR01016621">
    <property type="protein sequence ID" value="GIY85166.1"/>
    <property type="molecule type" value="Genomic_DNA"/>
</dbReference>
<keyword evidence="1" id="KW-0812">Transmembrane</keyword>
<reference evidence="2 3" key="1">
    <citation type="submission" date="2021-06" db="EMBL/GenBank/DDBJ databases">
        <title>Caerostris extrusa draft genome.</title>
        <authorList>
            <person name="Kono N."/>
            <person name="Arakawa K."/>
        </authorList>
    </citation>
    <scope>NUCLEOTIDE SEQUENCE [LARGE SCALE GENOMIC DNA]</scope>
</reference>
<accession>A0AAV4WRN7</accession>
<evidence type="ECO:0000256" key="1">
    <source>
        <dbReference type="SAM" id="Phobius"/>
    </source>
</evidence>
<name>A0AAV4WRN7_CAEEX</name>
<evidence type="ECO:0000313" key="3">
    <source>
        <dbReference type="Proteomes" id="UP001054945"/>
    </source>
</evidence>
<sequence>MIRQRRRNNSRVIIEEKWDKSVGCRILPWEVFKAHSDKLSQSMHPDNIIICLSFLAIFMLVGFVCVIDGKNVFADLPDQSNELQRSLEIGSLTW</sequence>
<gene>
    <name evidence="2" type="ORF">CEXT_346491</name>
</gene>
<protein>
    <submittedName>
        <fullName evidence="2">Uncharacterized protein</fullName>
    </submittedName>
</protein>
<dbReference type="Proteomes" id="UP001054945">
    <property type="component" value="Unassembled WGS sequence"/>
</dbReference>
<keyword evidence="1" id="KW-1133">Transmembrane helix</keyword>
<keyword evidence="1" id="KW-0472">Membrane</keyword>
<organism evidence="2 3">
    <name type="scientific">Caerostris extrusa</name>
    <name type="common">Bark spider</name>
    <name type="synonym">Caerostris bankana</name>
    <dbReference type="NCBI Taxonomy" id="172846"/>
    <lineage>
        <taxon>Eukaryota</taxon>
        <taxon>Metazoa</taxon>
        <taxon>Ecdysozoa</taxon>
        <taxon>Arthropoda</taxon>
        <taxon>Chelicerata</taxon>
        <taxon>Arachnida</taxon>
        <taxon>Araneae</taxon>
        <taxon>Araneomorphae</taxon>
        <taxon>Entelegynae</taxon>
        <taxon>Araneoidea</taxon>
        <taxon>Araneidae</taxon>
        <taxon>Caerostris</taxon>
    </lineage>
</organism>
<proteinExistence type="predicted"/>
<dbReference type="AlphaFoldDB" id="A0AAV4WRN7"/>
<comment type="caution">
    <text evidence="2">The sequence shown here is derived from an EMBL/GenBank/DDBJ whole genome shotgun (WGS) entry which is preliminary data.</text>
</comment>
<feature type="transmembrane region" description="Helical" evidence="1">
    <location>
        <begin position="48"/>
        <end position="69"/>
    </location>
</feature>
<keyword evidence="3" id="KW-1185">Reference proteome</keyword>
<evidence type="ECO:0000313" key="2">
    <source>
        <dbReference type="EMBL" id="GIY85166.1"/>
    </source>
</evidence>